<dbReference type="GO" id="GO:0031146">
    <property type="term" value="P:SCF-dependent proteasomal ubiquitin-dependent protein catabolic process"/>
    <property type="evidence" value="ECO:0007669"/>
    <property type="project" value="TreeGrafter"/>
</dbReference>
<dbReference type="PANTHER" id="PTHR13318">
    <property type="entry name" value="PARTNER OF PAIRED, ISOFORM B-RELATED"/>
    <property type="match status" value="1"/>
</dbReference>
<name>A0A6J1CE68_MOMCH</name>
<dbReference type="KEGG" id="mcha:111010421"/>
<accession>A0A6J1CE68</accession>
<evidence type="ECO:0000256" key="1">
    <source>
        <dbReference type="SAM" id="MobiDB-lite"/>
    </source>
</evidence>
<reference evidence="3" key="1">
    <citation type="submission" date="2025-08" db="UniProtKB">
        <authorList>
            <consortium name="RefSeq"/>
        </authorList>
    </citation>
    <scope>IDENTIFICATION</scope>
    <source>
        <strain evidence="3">OHB3-1</strain>
    </source>
</reference>
<organism evidence="2 3">
    <name type="scientific">Momordica charantia</name>
    <name type="common">Bitter gourd</name>
    <name type="synonym">Balsam pear</name>
    <dbReference type="NCBI Taxonomy" id="3673"/>
    <lineage>
        <taxon>Eukaryota</taxon>
        <taxon>Viridiplantae</taxon>
        <taxon>Streptophyta</taxon>
        <taxon>Embryophyta</taxon>
        <taxon>Tracheophyta</taxon>
        <taxon>Spermatophyta</taxon>
        <taxon>Magnoliopsida</taxon>
        <taxon>eudicotyledons</taxon>
        <taxon>Gunneridae</taxon>
        <taxon>Pentapetalae</taxon>
        <taxon>rosids</taxon>
        <taxon>fabids</taxon>
        <taxon>Cucurbitales</taxon>
        <taxon>Cucurbitaceae</taxon>
        <taxon>Momordiceae</taxon>
        <taxon>Momordica</taxon>
    </lineage>
</organism>
<dbReference type="PANTHER" id="PTHR13318:SF119">
    <property type="entry name" value="RNI-LIKE SUPERFAMILY PROTEIN"/>
    <property type="match status" value="1"/>
</dbReference>
<evidence type="ECO:0000313" key="3">
    <source>
        <dbReference type="RefSeq" id="XP_022139527.1"/>
    </source>
</evidence>
<keyword evidence="2" id="KW-1185">Reference proteome</keyword>
<proteinExistence type="predicted"/>
<protein>
    <submittedName>
        <fullName evidence="3">Uncharacterized protein LOC111010421</fullName>
    </submittedName>
</protein>
<dbReference type="AlphaFoldDB" id="A0A6J1CE68"/>
<dbReference type="GO" id="GO:0019005">
    <property type="term" value="C:SCF ubiquitin ligase complex"/>
    <property type="evidence" value="ECO:0007669"/>
    <property type="project" value="TreeGrafter"/>
</dbReference>
<dbReference type="GeneID" id="111010421"/>
<dbReference type="SUPFAM" id="SSF52047">
    <property type="entry name" value="RNI-like"/>
    <property type="match status" value="1"/>
</dbReference>
<feature type="region of interest" description="Disordered" evidence="1">
    <location>
        <begin position="323"/>
        <end position="343"/>
    </location>
</feature>
<feature type="compositionally biased region" description="Basic residues" evidence="1">
    <location>
        <begin position="323"/>
        <end position="333"/>
    </location>
</feature>
<sequence length="364" mass="40453">METVEEAKIISKTLGNLDLNQKFISKPTTSDPFAKSPFLDSNQKSSLKHTSLSSGLPFERKKTPSLVSLCVGVIGKNLEDIIPDLDEISANFPSDVKQALAAVARRRKLLDDDVVISLADCSWETLDVSGSEVSDFGLAKVAQKCKFLRAVDISRCNKITAAGISELVQHCCSLETLRCGGCSRSDDTTRRCLDVFKPRLDDIEGDSWEELDTAEFANGAQSLRWLVWPKIDKDSLEMFSAECPRITVNPKPSPFGFRGSRVPWEAWPNIALDDHAIVDIDPKTWAVARSISRALVSPPNPSELSLAEKFRLAFVERDTRLAPKRAKNARQHQRRAEREWMTTSPRAKALILASQASKNLQSRT</sequence>
<dbReference type="OrthoDB" id="10257471at2759"/>
<gene>
    <name evidence="3" type="primary">LOC111010421</name>
</gene>
<dbReference type="InterPro" id="IPR032675">
    <property type="entry name" value="LRR_dom_sf"/>
</dbReference>
<dbReference type="Proteomes" id="UP000504603">
    <property type="component" value="Unplaced"/>
</dbReference>
<dbReference type="RefSeq" id="XP_022139527.1">
    <property type="nucleotide sequence ID" value="XM_022283835.1"/>
</dbReference>
<evidence type="ECO:0000313" key="2">
    <source>
        <dbReference type="Proteomes" id="UP000504603"/>
    </source>
</evidence>
<dbReference type="Gene3D" id="3.80.10.10">
    <property type="entry name" value="Ribonuclease Inhibitor"/>
    <property type="match status" value="1"/>
</dbReference>